<dbReference type="InterPro" id="IPR033112">
    <property type="entry name" value="PLA2_Asp_AS"/>
</dbReference>
<evidence type="ECO:0000313" key="3">
    <source>
        <dbReference type="EMBL" id="OXB56344.1"/>
    </source>
</evidence>
<dbReference type="GO" id="GO:0050482">
    <property type="term" value="P:arachidonate secretion"/>
    <property type="evidence" value="ECO:0007669"/>
    <property type="project" value="InterPro"/>
</dbReference>
<dbReference type="SUPFAM" id="SSF48619">
    <property type="entry name" value="Phospholipase A2, PLA2"/>
    <property type="match status" value="2"/>
</dbReference>
<reference evidence="3 4" key="1">
    <citation type="submission" date="2016-07" db="EMBL/GenBank/DDBJ databases">
        <title>Disparate Historic Effective Population Sizes Predicted by Modern Levels of Genome Diversity for the Scaled Quail (Callipepla squamata) and the Northern Bobwhite (Colinus virginianus): Inferences from First and Second Generation Draft Genome Assemblies for Sympatric New World Quail.</title>
        <authorList>
            <person name="Oldeschulte D.L."/>
            <person name="Halley Y.A."/>
            <person name="Bhattarai E.K."/>
            <person name="Brashear W.A."/>
            <person name="Hill J."/>
            <person name="Metz R.P."/>
            <person name="Johnson C.D."/>
            <person name="Rollins D."/>
            <person name="Peterson M.J."/>
            <person name="Bickhart D.M."/>
            <person name="Decker J.E."/>
            <person name="Seabury C.M."/>
        </authorList>
    </citation>
    <scope>NUCLEOTIDE SEQUENCE [LARGE SCALE GENOMIC DNA]</scope>
    <source>
        <strain evidence="3 4">Texas</strain>
        <tissue evidence="3">Leg muscle</tissue>
    </source>
</reference>
<feature type="transmembrane region" description="Helical" evidence="2">
    <location>
        <begin position="112"/>
        <end position="131"/>
    </location>
</feature>
<keyword evidence="2" id="KW-0812">Transmembrane</keyword>
<keyword evidence="4" id="KW-1185">Reference proteome</keyword>
<keyword evidence="2" id="KW-1133">Transmembrane helix</keyword>
<keyword evidence="2" id="KW-0472">Membrane</keyword>
<comment type="caution">
    <text evidence="3">The sequence shown here is derived from an EMBL/GenBank/DDBJ whole genome shotgun (WGS) entry which is preliminary data.</text>
</comment>
<dbReference type="Gene3D" id="1.20.90.10">
    <property type="entry name" value="Phospholipase A2 domain"/>
    <property type="match status" value="2"/>
</dbReference>
<sequence>NATFLNGVFQNVESVALFFENGDPCEQFLCTCDKDAIECFGNAHINSSLNGLDVSSCPSLVTETTSKRELTTLHTGEEERFTEAEVPAGEITTSPGSFQADINSAEENETLFGLYLLFILGAASLITAVWIKLRSLDALQREVQDLKFYALTTCQNVGIGWSMCEKLLCACDQTAAECMASAFYNESLKFPHGQACQEEKASCRGGPYERPSVGTEPEAGTSSSEESSEEEGSQQRRGKREMRRTLGNARSGKHGGR</sequence>
<evidence type="ECO:0000256" key="2">
    <source>
        <dbReference type="SAM" id="Phobius"/>
    </source>
</evidence>
<proteinExistence type="predicted"/>
<feature type="non-terminal residue" evidence="3">
    <location>
        <position position="1"/>
    </location>
</feature>
<dbReference type="PROSITE" id="PS00119">
    <property type="entry name" value="PA2_ASP"/>
    <property type="match status" value="1"/>
</dbReference>
<evidence type="ECO:0008006" key="5">
    <source>
        <dbReference type="Google" id="ProtNLM"/>
    </source>
</evidence>
<name>A0A226MM21_CALSU</name>
<dbReference type="AlphaFoldDB" id="A0A226MM21"/>
<dbReference type="STRING" id="9009.A0A226MM21"/>
<protein>
    <recommendedName>
        <fullName evidence="5">Phospholipase A2 domain-containing protein</fullName>
    </recommendedName>
</protein>
<evidence type="ECO:0000313" key="4">
    <source>
        <dbReference type="Proteomes" id="UP000198323"/>
    </source>
</evidence>
<dbReference type="OrthoDB" id="8856917at2759"/>
<accession>A0A226MM21</accession>
<dbReference type="GO" id="GO:0006644">
    <property type="term" value="P:phospholipid metabolic process"/>
    <property type="evidence" value="ECO:0007669"/>
    <property type="project" value="InterPro"/>
</dbReference>
<dbReference type="EMBL" id="MCFN01000649">
    <property type="protein sequence ID" value="OXB56344.1"/>
    <property type="molecule type" value="Genomic_DNA"/>
</dbReference>
<gene>
    <name evidence="3" type="ORF">ASZ78_004345</name>
</gene>
<evidence type="ECO:0000256" key="1">
    <source>
        <dbReference type="SAM" id="MobiDB-lite"/>
    </source>
</evidence>
<dbReference type="Proteomes" id="UP000198323">
    <property type="component" value="Unassembled WGS sequence"/>
</dbReference>
<feature type="region of interest" description="Disordered" evidence="1">
    <location>
        <begin position="202"/>
        <end position="257"/>
    </location>
</feature>
<dbReference type="InterPro" id="IPR036444">
    <property type="entry name" value="PLipase_A2_dom_sf"/>
</dbReference>
<organism evidence="3 4">
    <name type="scientific">Callipepla squamata</name>
    <name type="common">Scaled quail</name>
    <dbReference type="NCBI Taxonomy" id="9009"/>
    <lineage>
        <taxon>Eukaryota</taxon>
        <taxon>Metazoa</taxon>
        <taxon>Chordata</taxon>
        <taxon>Craniata</taxon>
        <taxon>Vertebrata</taxon>
        <taxon>Euteleostomi</taxon>
        <taxon>Archelosauria</taxon>
        <taxon>Archosauria</taxon>
        <taxon>Dinosauria</taxon>
        <taxon>Saurischia</taxon>
        <taxon>Theropoda</taxon>
        <taxon>Coelurosauria</taxon>
        <taxon>Aves</taxon>
        <taxon>Neognathae</taxon>
        <taxon>Galloanserae</taxon>
        <taxon>Galliformes</taxon>
        <taxon>Odontophoridae</taxon>
        <taxon>Callipepla</taxon>
    </lineage>
</organism>
<dbReference type="GO" id="GO:0004623">
    <property type="term" value="F:phospholipase A2 activity"/>
    <property type="evidence" value="ECO:0007669"/>
    <property type="project" value="InterPro"/>
</dbReference>